<accession>A0A0T9Z2D2</accession>
<evidence type="ECO:0000313" key="9">
    <source>
        <dbReference type="Proteomes" id="UP000039217"/>
    </source>
</evidence>
<dbReference type="EMBL" id="CNFT01001548">
    <property type="protein sequence ID" value="CKT40632.1"/>
    <property type="molecule type" value="Genomic_DNA"/>
</dbReference>
<evidence type="ECO:0000313" key="13">
    <source>
        <dbReference type="Proteomes" id="UP000050164"/>
    </source>
</evidence>
<dbReference type="EMBL" id="CSAE01000003">
    <property type="protein sequence ID" value="COU92133.1"/>
    <property type="molecule type" value="Genomic_DNA"/>
</dbReference>
<evidence type="ECO:0000313" key="8">
    <source>
        <dbReference type="Proteomes" id="UP000038802"/>
    </source>
</evidence>
<evidence type="ECO:0000313" key="7">
    <source>
        <dbReference type="EMBL" id="COX80361.1"/>
    </source>
</evidence>
<dbReference type="EMBL" id="CSAJ01001264">
    <property type="protein sequence ID" value="COX80361.1"/>
    <property type="molecule type" value="Genomic_DNA"/>
</dbReference>
<organism evidence="6 8">
    <name type="scientific">Mycobacterium tuberculosis</name>
    <dbReference type="NCBI Taxonomy" id="1773"/>
    <lineage>
        <taxon>Bacteria</taxon>
        <taxon>Bacillati</taxon>
        <taxon>Actinomycetota</taxon>
        <taxon>Actinomycetes</taxon>
        <taxon>Mycobacteriales</taxon>
        <taxon>Mycobacteriaceae</taxon>
        <taxon>Mycobacterium</taxon>
        <taxon>Mycobacterium tuberculosis complex</taxon>
    </lineage>
</organism>
<dbReference type="Proteomes" id="UP000048948">
    <property type="component" value="Unassembled WGS sequence"/>
</dbReference>
<dbReference type="EMBL" id="CNGE01000339">
    <property type="protein sequence ID" value="CKS52358.1"/>
    <property type="molecule type" value="Genomic_DNA"/>
</dbReference>
<evidence type="ECO:0000313" key="2">
    <source>
        <dbReference type="EMBL" id="CFE36859.1"/>
    </source>
</evidence>
<dbReference type="Proteomes" id="UP000039217">
    <property type="component" value="Unassembled WGS sequence"/>
</dbReference>
<reference evidence="6" key="1">
    <citation type="submission" date="2015-03" db="EMBL/GenBank/DDBJ databases">
        <authorList>
            <person name="Murphy D."/>
        </authorList>
    </citation>
    <scope>NUCLEOTIDE SEQUENCE [LARGE SCALE GENOMIC DNA]</scope>
    <source>
        <strain evidence="6">K00500041</strain>
    </source>
</reference>
<dbReference type="EMBL" id="CQQC01002179">
    <property type="protein sequence ID" value="CNW57862.1"/>
    <property type="molecule type" value="Genomic_DNA"/>
</dbReference>
<proteinExistence type="predicted"/>
<feature type="region of interest" description="Disordered" evidence="1">
    <location>
        <begin position="1"/>
        <end position="33"/>
    </location>
</feature>
<evidence type="ECO:0000313" key="3">
    <source>
        <dbReference type="EMBL" id="CKS52358.1"/>
    </source>
</evidence>
<protein>
    <submittedName>
        <fullName evidence="6">Uncharacterized protein</fullName>
    </submittedName>
</protein>
<gene>
    <name evidence="5" type="ORF">ERS007661_04105</name>
    <name evidence="2" type="ORF">ERS007681_00620</name>
    <name evidence="6" type="ORF">ERS007703_00064</name>
    <name evidence="7" type="ORF">ERS007720_04909</name>
    <name evidence="3" type="ORF">ERS027646_02013</name>
    <name evidence="4" type="ORF">ERS027659_04362</name>
</gene>
<evidence type="ECO:0000256" key="1">
    <source>
        <dbReference type="SAM" id="MobiDB-lite"/>
    </source>
</evidence>
<dbReference type="Proteomes" id="UP000048289">
    <property type="component" value="Unassembled WGS sequence"/>
</dbReference>
<sequence length="100" mass="10523">MPPLPFSPSAPGTAGKSTVVPKPGDLPQPSGSCLDRYWVNKKVSPDPSERCSGTTAVPGRFTPGLSAAICGSSQVLMVPWYMAARTFPFSLRCSLTPGRL</sequence>
<dbReference type="EMBL" id="CFOE01000046">
    <property type="protein sequence ID" value="CFE36859.1"/>
    <property type="molecule type" value="Genomic_DNA"/>
</dbReference>
<evidence type="ECO:0000313" key="5">
    <source>
        <dbReference type="EMBL" id="CNW57862.1"/>
    </source>
</evidence>
<dbReference type="Proteomes" id="UP000038802">
    <property type="component" value="Unassembled WGS sequence"/>
</dbReference>
<evidence type="ECO:0000313" key="11">
    <source>
        <dbReference type="Proteomes" id="UP000048289"/>
    </source>
</evidence>
<dbReference type="Proteomes" id="UP000044938">
    <property type="component" value="Unassembled WGS sequence"/>
</dbReference>
<reference evidence="8 9" key="2">
    <citation type="submission" date="2015-03" db="EMBL/GenBank/DDBJ databases">
        <authorList>
            <consortium name="Pathogen Informatics"/>
        </authorList>
    </citation>
    <scope>NUCLEOTIDE SEQUENCE [LARGE SCALE GENOMIC DNA]</scope>
    <source>
        <strain evidence="3 12">Bir 172</strain>
        <strain evidence="4 13">Bir 185</strain>
        <strain evidence="5 9">D00501624</strain>
        <strain evidence="2 11">G09901357</strain>
        <strain evidence="8">K00500041</strain>
        <strain evidence="7 10">M09401471</strain>
    </source>
</reference>
<evidence type="ECO:0000313" key="6">
    <source>
        <dbReference type="EMBL" id="COU92133.1"/>
    </source>
</evidence>
<name>A0A0T9Z2D2_MYCTX</name>
<evidence type="ECO:0000313" key="4">
    <source>
        <dbReference type="EMBL" id="CKT40632.1"/>
    </source>
</evidence>
<dbReference type="AlphaFoldDB" id="A0A0T9Z2D2"/>
<dbReference type="Proteomes" id="UP000050164">
    <property type="component" value="Unassembled WGS sequence"/>
</dbReference>
<evidence type="ECO:0000313" key="12">
    <source>
        <dbReference type="Proteomes" id="UP000048948"/>
    </source>
</evidence>
<evidence type="ECO:0000313" key="10">
    <source>
        <dbReference type="Proteomes" id="UP000044938"/>
    </source>
</evidence>